<dbReference type="AlphaFoldDB" id="A0A6A5VVL4"/>
<evidence type="ECO:0000313" key="3">
    <source>
        <dbReference type="Proteomes" id="UP000799779"/>
    </source>
</evidence>
<sequence>MSTSGSTSEFQASEASNDGGSEDLPARSRSKPSSQLPSSPRKRRRATRSRSRSNSSVPDTKRHLQGLYNDGYRTLFNEDVLEAAARFDADPSFDPPKAQIGGSQWSREEKSTFFAALGRLGRSDLPGLAKAVVTKSIPEVQELLILLQDGAVRHKRAHVTLRDIPAATEISPACDARLEWAADALAWTQERFEAKQEQDRYGTYWLITPEVAEEIEEVAEHAKPWSRAPSLSSSAPPFMGEEGHEEHNTDHVDVVPQLLQDIPEGKLLRPASLLTLSTKFFMNGSPDPPSLYPNWTTMVTPLATQPSMYRTALIDFHCLVVSFTKRLVQASIVQATSRIRSQGWRRKKAVVHQHVKSRDVLTATDVLNIPIDGKQRWQTVARRCRLRVYDGRGKSRRELSWQEVEASLSAYDKVAEATNTDDEVLEAFTADEREHFGARAARSGTPGPVGQGIQTMPEHDISDVQYEDDSDDIDYGEDDDDDDSMSHSPRRVSPSTTMDSAPGSPPRETVSLEAFDQNASRIDERYLWEILKTPPPADSIKLEDDNPESSSGTPEGASPDHDDWRDWTDYRADWEEHRDPVSPSMFTANQRGKSPPAASLSIPRDREDIEYFADSLPNGELTEEIYGERHKRRKKSKQIEIPVRGSHAYAALQERLYMPEDRYVETFESDEDDSKIPAESIEREAS</sequence>
<dbReference type="GO" id="GO:0006361">
    <property type="term" value="P:transcription initiation at RNA polymerase I promoter"/>
    <property type="evidence" value="ECO:0007669"/>
    <property type="project" value="TreeGrafter"/>
</dbReference>
<dbReference type="GO" id="GO:0001181">
    <property type="term" value="F:RNA polymerase I general transcription initiation factor activity"/>
    <property type="evidence" value="ECO:0007669"/>
    <property type="project" value="TreeGrafter"/>
</dbReference>
<name>A0A6A5VVL4_9PLEO</name>
<feature type="region of interest" description="Disordered" evidence="1">
    <location>
        <begin position="665"/>
        <end position="686"/>
    </location>
</feature>
<feature type="compositionally biased region" description="Acidic residues" evidence="1">
    <location>
        <begin position="468"/>
        <end position="483"/>
    </location>
</feature>
<feature type="region of interest" description="Disordered" evidence="1">
    <location>
        <begin position="1"/>
        <end position="64"/>
    </location>
</feature>
<reference evidence="2" key="1">
    <citation type="journal article" date="2020" name="Stud. Mycol.">
        <title>101 Dothideomycetes genomes: a test case for predicting lifestyles and emergence of pathogens.</title>
        <authorList>
            <person name="Haridas S."/>
            <person name="Albert R."/>
            <person name="Binder M."/>
            <person name="Bloem J."/>
            <person name="Labutti K."/>
            <person name="Salamov A."/>
            <person name="Andreopoulos B."/>
            <person name="Baker S."/>
            <person name="Barry K."/>
            <person name="Bills G."/>
            <person name="Bluhm B."/>
            <person name="Cannon C."/>
            <person name="Castanera R."/>
            <person name="Culley D."/>
            <person name="Daum C."/>
            <person name="Ezra D."/>
            <person name="Gonzalez J."/>
            <person name="Henrissat B."/>
            <person name="Kuo A."/>
            <person name="Liang C."/>
            <person name="Lipzen A."/>
            <person name="Lutzoni F."/>
            <person name="Magnuson J."/>
            <person name="Mondo S."/>
            <person name="Nolan M."/>
            <person name="Ohm R."/>
            <person name="Pangilinan J."/>
            <person name="Park H.-J."/>
            <person name="Ramirez L."/>
            <person name="Alfaro M."/>
            <person name="Sun H."/>
            <person name="Tritt A."/>
            <person name="Yoshinaga Y."/>
            <person name="Zwiers L.-H."/>
            <person name="Turgeon B."/>
            <person name="Goodwin S."/>
            <person name="Spatafora J."/>
            <person name="Crous P."/>
            <person name="Grigoriev I."/>
        </authorList>
    </citation>
    <scope>NUCLEOTIDE SEQUENCE</scope>
    <source>
        <strain evidence="2">CBS 123094</strain>
    </source>
</reference>
<dbReference type="PANTHER" id="PTHR28079">
    <property type="entry name" value="RNA POLYMERASE I-SPECIFIC TRANSCRIPTION INITIATION FACTOR RRN5"/>
    <property type="match status" value="1"/>
</dbReference>
<feature type="region of interest" description="Disordered" evidence="1">
    <location>
        <begin position="535"/>
        <end position="566"/>
    </location>
</feature>
<feature type="region of interest" description="Disordered" evidence="1">
    <location>
        <begin position="468"/>
        <end position="513"/>
    </location>
</feature>
<dbReference type="InterPro" id="IPR039601">
    <property type="entry name" value="Rrn5"/>
</dbReference>
<dbReference type="EMBL" id="ML977705">
    <property type="protein sequence ID" value="KAF1993420.1"/>
    <property type="molecule type" value="Genomic_DNA"/>
</dbReference>
<feature type="compositionally biased region" description="Low complexity" evidence="1">
    <location>
        <begin position="225"/>
        <end position="237"/>
    </location>
</feature>
<protein>
    <submittedName>
        <fullName evidence="2">Uncharacterized protein</fullName>
    </submittedName>
</protein>
<dbReference type="Proteomes" id="UP000799779">
    <property type="component" value="Unassembled WGS sequence"/>
</dbReference>
<gene>
    <name evidence="2" type="ORF">P154DRAFT_74607</name>
</gene>
<feature type="compositionally biased region" description="Basic residues" evidence="1">
    <location>
        <begin position="40"/>
        <end position="51"/>
    </location>
</feature>
<keyword evidence="3" id="KW-1185">Reference proteome</keyword>
<dbReference type="GO" id="GO:0000500">
    <property type="term" value="C:RNA polymerase I upstream activating factor complex"/>
    <property type="evidence" value="ECO:0007669"/>
    <property type="project" value="InterPro"/>
</dbReference>
<organism evidence="2 3">
    <name type="scientific">Amniculicola lignicola CBS 123094</name>
    <dbReference type="NCBI Taxonomy" id="1392246"/>
    <lineage>
        <taxon>Eukaryota</taxon>
        <taxon>Fungi</taxon>
        <taxon>Dikarya</taxon>
        <taxon>Ascomycota</taxon>
        <taxon>Pezizomycotina</taxon>
        <taxon>Dothideomycetes</taxon>
        <taxon>Pleosporomycetidae</taxon>
        <taxon>Pleosporales</taxon>
        <taxon>Amniculicolaceae</taxon>
        <taxon>Amniculicola</taxon>
    </lineage>
</organism>
<feature type="compositionally biased region" description="Polar residues" evidence="1">
    <location>
        <begin position="1"/>
        <end position="19"/>
    </location>
</feature>
<evidence type="ECO:0000256" key="1">
    <source>
        <dbReference type="SAM" id="MobiDB-lite"/>
    </source>
</evidence>
<dbReference type="GO" id="GO:0042790">
    <property type="term" value="P:nucleolar large rRNA transcription by RNA polymerase I"/>
    <property type="evidence" value="ECO:0007669"/>
    <property type="project" value="InterPro"/>
</dbReference>
<evidence type="ECO:0000313" key="2">
    <source>
        <dbReference type="EMBL" id="KAF1993420.1"/>
    </source>
</evidence>
<accession>A0A6A5VVL4</accession>
<dbReference type="GO" id="GO:0000182">
    <property type="term" value="F:rDNA binding"/>
    <property type="evidence" value="ECO:0007669"/>
    <property type="project" value="TreeGrafter"/>
</dbReference>
<feature type="region of interest" description="Disordered" evidence="1">
    <location>
        <begin position="225"/>
        <end position="248"/>
    </location>
</feature>
<feature type="region of interest" description="Disordered" evidence="1">
    <location>
        <begin position="579"/>
        <end position="605"/>
    </location>
</feature>
<feature type="compositionally biased region" description="Basic and acidic residues" evidence="1">
    <location>
        <begin position="674"/>
        <end position="686"/>
    </location>
</feature>
<dbReference type="OrthoDB" id="2240312at2759"/>
<dbReference type="PANTHER" id="PTHR28079:SF1">
    <property type="entry name" value="RNA POLYMERASE I-SPECIFIC TRANSCRIPTION INITIATION FACTOR RRN5"/>
    <property type="match status" value="1"/>
</dbReference>
<proteinExistence type="predicted"/>